<keyword evidence="5" id="KW-1185">Reference proteome</keyword>
<dbReference type="EMBL" id="QKZT01000002">
    <property type="protein sequence ID" value="PZX56540.1"/>
    <property type="molecule type" value="Genomic_DNA"/>
</dbReference>
<name>A0A2W7RDV2_9BACT</name>
<dbReference type="CDD" id="cd04301">
    <property type="entry name" value="NAT_SF"/>
    <property type="match status" value="1"/>
</dbReference>
<gene>
    <name evidence="4" type="ORF">LV85_00465</name>
</gene>
<evidence type="ECO:0000256" key="1">
    <source>
        <dbReference type="ARBA" id="ARBA00022679"/>
    </source>
</evidence>
<evidence type="ECO:0000259" key="3">
    <source>
        <dbReference type="PROSITE" id="PS51186"/>
    </source>
</evidence>
<dbReference type="InterPro" id="IPR000182">
    <property type="entry name" value="GNAT_dom"/>
</dbReference>
<dbReference type="PROSITE" id="PS51186">
    <property type="entry name" value="GNAT"/>
    <property type="match status" value="1"/>
</dbReference>
<dbReference type="Proteomes" id="UP000248882">
    <property type="component" value="Unassembled WGS sequence"/>
</dbReference>
<dbReference type="SUPFAM" id="SSF55729">
    <property type="entry name" value="Acyl-CoA N-acyltransferases (Nat)"/>
    <property type="match status" value="1"/>
</dbReference>
<protein>
    <submittedName>
        <fullName evidence="4">N-acetylglutamate synthase-like GNAT family acetyltransferase</fullName>
    </submittedName>
</protein>
<dbReference type="Pfam" id="PF00583">
    <property type="entry name" value="Acetyltransf_1"/>
    <property type="match status" value="1"/>
</dbReference>
<feature type="domain" description="N-acetyltransferase" evidence="3">
    <location>
        <begin position="3"/>
        <end position="150"/>
    </location>
</feature>
<evidence type="ECO:0000313" key="4">
    <source>
        <dbReference type="EMBL" id="PZX56540.1"/>
    </source>
</evidence>
<dbReference type="PANTHER" id="PTHR43877">
    <property type="entry name" value="AMINOALKYLPHOSPHONATE N-ACETYLTRANSFERASE-RELATED-RELATED"/>
    <property type="match status" value="1"/>
</dbReference>
<evidence type="ECO:0000256" key="2">
    <source>
        <dbReference type="ARBA" id="ARBA00023315"/>
    </source>
</evidence>
<dbReference type="OrthoDB" id="9803233at2"/>
<proteinExistence type="predicted"/>
<dbReference type="PANTHER" id="PTHR43877:SF2">
    <property type="entry name" value="AMINOALKYLPHOSPHONATE N-ACETYLTRANSFERASE-RELATED"/>
    <property type="match status" value="1"/>
</dbReference>
<dbReference type="RefSeq" id="WP_111316579.1">
    <property type="nucleotide sequence ID" value="NZ_QKZT01000002.1"/>
</dbReference>
<evidence type="ECO:0000313" key="5">
    <source>
        <dbReference type="Proteomes" id="UP000248882"/>
    </source>
</evidence>
<keyword evidence="1 4" id="KW-0808">Transferase</keyword>
<accession>A0A2W7RDV2</accession>
<keyword evidence="2" id="KW-0012">Acyltransferase</keyword>
<dbReference type="Gene3D" id="3.40.630.30">
    <property type="match status" value="1"/>
</dbReference>
<reference evidence="4 5" key="1">
    <citation type="submission" date="2018-06" db="EMBL/GenBank/DDBJ databases">
        <title>Genomic Encyclopedia of Archaeal and Bacterial Type Strains, Phase II (KMG-II): from individual species to whole genera.</title>
        <authorList>
            <person name="Goeker M."/>
        </authorList>
    </citation>
    <scope>NUCLEOTIDE SEQUENCE [LARGE SCALE GENOMIC DNA]</scope>
    <source>
        <strain evidence="4 5">DSM 19830</strain>
    </source>
</reference>
<dbReference type="InterPro" id="IPR016181">
    <property type="entry name" value="Acyl_CoA_acyltransferase"/>
</dbReference>
<comment type="caution">
    <text evidence="4">The sequence shown here is derived from an EMBL/GenBank/DDBJ whole genome shotgun (WGS) entry which is preliminary data.</text>
</comment>
<sequence length="150" mass="17013">MITLTRTDSSNPDFVALVKLLDAYLALKDGRDHDYYNQFNTIVKLKNVVVCYENGIPVACGAIKQFDADAMEVKRMFTKPDVRGNGLASRVLTELEEWAAELGYKKCVLETGKRQVEAVELYKKKGYLIIPNYAQYVGMDNSICFQKELN</sequence>
<dbReference type="InterPro" id="IPR050832">
    <property type="entry name" value="Bact_Acetyltransf"/>
</dbReference>
<organism evidence="4 5">
    <name type="scientific">Algoriphagus chordae</name>
    <dbReference type="NCBI Taxonomy" id="237019"/>
    <lineage>
        <taxon>Bacteria</taxon>
        <taxon>Pseudomonadati</taxon>
        <taxon>Bacteroidota</taxon>
        <taxon>Cytophagia</taxon>
        <taxon>Cytophagales</taxon>
        <taxon>Cyclobacteriaceae</taxon>
        <taxon>Algoriphagus</taxon>
    </lineage>
</organism>
<dbReference type="GO" id="GO:0016747">
    <property type="term" value="F:acyltransferase activity, transferring groups other than amino-acyl groups"/>
    <property type="evidence" value="ECO:0007669"/>
    <property type="project" value="InterPro"/>
</dbReference>
<dbReference type="AlphaFoldDB" id="A0A2W7RDV2"/>